<dbReference type="AlphaFoldDB" id="A0A811UWR8"/>
<comment type="caution">
    <text evidence="1">The sequence shown here is derived from an EMBL/GenBank/DDBJ whole genome shotgun (WGS) entry which is preliminary data.</text>
</comment>
<dbReference type="Proteomes" id="UP000606786">
    <property type="component" value="Unassembled WGS sequence"/>
</dbReference>
<organism evidence="1 2">
    <name type="scientific">Ceratitis capitata</name>
    <name type="common">Mediterranean fruit fly</name>
    <name type="synonym">Tephritis capitata</name>
    <dbReference type="NCBI Taxonomy" id="7213"/>
    <lineage>
        <taxon>Eukaryota</taxon>
        <taxon>Metazoa</taxon>
        <taxon>Ecdysozoa</taxon>
        <taxon>Arthropoda</taxon>
        <taxon>Hexapoda</taxon>
        <taxon>Insecta</taxon>
        <taxon>Pterygota</taxon>
        <taxon>Neoptera</taxon>
        <taxon>Endopterygota</taxon>
        <taxon>Diptera</taxon>
        <taxon>Brachycera</taxon>
        <taxon>Muscomorpha</taxon>
        <taxon>Tephritoidea</taxon>
        <taxon>Tephritidae</taxon>
        <taxon>Ceratitis</taxon>
        <taxon>Ceratitis</taxon>
    </lineage>
</organism>
<name>A0A811UWR8_CERCA</name>
<evidence type="ECO:0000313" key="1">
    <source>
        <dbReference type="EMBL" id="CAD7003639.1"/>
    </source>
</evidence>
<dbReference type="OrthoDB" id="7930815at2759"/>
<gene>
    <name evidence="1" type="ORF">CCAP1982_LOCUS12078</name>
</gene>
<evidence type="ECO:0000313" key="2">
    <source>
        <dbReference type="Proteomes" id="UP000606786"/>
    </source>
</evidence>
<reference evidence="1" key="1">
    <citation type="submission" date="2020-11" db="EMBL/GenBank/DDBJ databases">
        <authorList>
            <person name="Whitehead M."/>
        </authorList>
    </citation>
    <scope>NUCLEOTIDE SEQUENCE</scope>
    <source>
        <strain evidence="1">EGII</strain>
    </source>
</reference>
<accession>A0A811UWR8</accession>
<dbReference type="EMBL" id="CAJHJT010000034">
    <property type="protein sequence ID" value="CAD7003639.1"/>
    <property type="molecule type" value="Genomic_DNA"/>
</dbReference>
<proteinExistence type="predicted"/>
<sequence>MKKKILNHLEENGCSKKEVEKVIESSKFNKDAVLEYMNQRIQMAQMNVHEECQSLSFTNIESWLELFKKWRLQDFCLYEQAMVINSIANNEDLPPPEELEGVDLKSVYRFIGNALLGLPQPKLDARSAEFLANEFELLVGEANTEAGDKDTLRIREQLKTHTELPGFVQIDKCSTDPLGLGVINSNR</sequence>
<protein>
    <submittedName>
        <fullName evidence="1">(Mediterranean fruit fly) hypothetical protein</fullName>
    </submittedName>
</protein>
<keyword evidence="2" id="KW-1185">Reference proteome</keyword>